<dbReference type="Proteomes" id="UP000708208">
    <property type="component" value="Unassembled WGS sequence"/>
</dbReference>
<feature type="compositionally biased region" description="Polar residues" evidence="5">
    <location>
        <begin position="849"/>
        <end position="865"/>
    </location>
</feature>
<dbReference type="PROSITE" id="PS50994">
    <property type="entry name" value="INTEGRASE"/>
    <property type="match status" value="1"/>
</dbReference>
<dbReference type="OrthoDB" id="8188638at2759"/>
<dbReference type="GO" id="GO:0008233">
    <property type="term" value="F:peptidase activity"/>
    <property type="evidence" value="ECO:0007669"/>
    <property type="project" value="UniProtKB-KW"/>
</dbReference>
<evidence type="ECO:0000313" key="9">
    <source>
        <dbReference type="Proteomes" id="UP000708208"/>
    </source>
</evidence>
<dbReference type="GO" id="GO:0003676">
    <property type="term" value="F:nucleic acid binding"/>
    <property type="evidence" value="ECO:0007669"/>
    <property type="project" value="InterPro"/>
</dbReference>
<name>A0A8J2J631_9HEXA</name>
<dbReference type="Pfam" id="PF22936">
    <property type="entry name" value="Pol_BBD"/>
    <property type="match status" value="1"/>
</dbReference>
<evidence type="ECO:0000256" key="1">
    <source>
        <dbReference type="ARBA" id="ARBA00022670"/>
    </source>
</evidence>
<evidence type="ECO:0000256" key="5">
    <source>
        <dbReference type="SAM" id="MobiDB-lite"/>
    </source>
</evidence>
<gene>
    <name evidence="8" type="ORF">AFUS01_LOCUS4715</name>
</gene>
<keyword evidence="4" id="KW-0862">Zinc</keyword>
<sequence>MLFDELRVRRLNDIVDASVPRPNTRFDDSIRKATTRLLIVGRLDEHHQRLVENIREPAEIIKWLDNEKLPISENLREALFQKITNLRFEPFIDEPSKFTRQLEDLFERSKEAGMVWTDDFKKSMLLHKIKKARSDISMSNRTSKTNYQMIKKWLCDEEATEKELKAVTSTAASTGVHFASANSSNSNGRGRNLRNNRRGDRREQNNDRRGERREQYDDRDRRGDRREQFDDRRGERREREDNRRGSYQRNYDSRDSYQNRNSSEGNHYGRCRKCNMRGHAMKDCKTNGSYCYCCRKVTDHIAKNCPERKSDEKSGKSGSGQGKGDSGGKSMMVRGDRNFELNSKYYYPDDCLNSAGKCFMTAVLSVNFIIDSGASYHLTNERRILSKVRKLSKPAVIDCAKKGQESVLSIEELGEFHTYTVLGKPITFTNVLYSSEVSENLLSLRQLVQQGATFDGSSLYFYIRDGNSGDIIIRAQFQSPFWVSDLRVRNPNEVAMLANADGGGPSPTLPTIRENLGLLWHTRLAHASLGYLELYKSKMAILKNVTFGKDIMDCQPCALAKVHRNPSKKKRQRSKIALQRVHSDVMGPITPLSFPGKRRYVITFIDDFSRFAMVFVMCYKSDAADCFRKYLDEMRRMLGKDVKVRYLRTDGGTEYSGEMGRLLKQEKIEIEVAEPDTPTHNGVAERINRTLREKTTAMLSDSGIPMSLWDHAISQAVYIYNRTPHKSNGFKTPYEVFCGETPDLSFIRRFGCLAIPKKTREDYEKFDERGIRGVVLNNTRSGYRILLPSRKIIERKDVEFIENITYRDLLKSKDVVFDFSSDETETDINWHDTVERETTNEEVSVEVPSKTSGELNVVPSTSGQNDDSDEFDIENVEETVIFDDSSNDTFLAFDRVTALRACLLEDEKDPMTYAEALDRTDREYWIKAMEDEMASLERNDAWDLVVPPKGVNILDSRWVFCRKTNENDSSIRYKARLVIRGFKDREVYDIGDVYSPVASKHTVRISPLTWFRRFDEAAKKMQFTNHPNEPCVYIWRRKHLVVILVLYVDDFLITGNCKDKIVETIRRLKEEFQVKELGSPKKFLGLEIARSEEYQTLTLTQTSFINCVLKRFNALNLPAVHTPALTRNCEKKSKSEKKTPEWNPGKPTPGKSLFREITGSLLHLANGTRPDIMFATNVLCQHQSNPQPEDWERAQRILQYLKGTAELGLTYRGVIKKEGVFVDAYTDASLGTGEEGCSITGYFVRAYGDPVVWRTRKQSVPAGSSAEAEYFALSMCSKDAVITVDLLERLTKNRHGPALIHSDCQPALAIAKTTGAPKLRHIAKLNYHIVRDFVKGNKIILRFVKSEDQPADALTKALASGRFQEHCSCLLNM</sequence>
<proteinExistence type="predicted"/>
<dbReference type="SMART" id="SM00343">
    <property type="entry name" value="ZnF_C2HC"/>
    <property type="match status" value="2"/>
</dbReference>
<keyword evidence="2" id="KW-0479">Metal-binding</keyword>
<feature type="domain" description="Integrase catalytic" evidence="7">
    <location>
        <begin position="562"/>
        <end position="741"/>
    </location>
</feature>
<feature type="region of interest" description="Disordered" evidence="5">
    <location>
        <begin position="306"/>
        <end position="333"/>
    </location>
</feature>
<feature type="compositionally biased region" description="Basic and acidic residues" evidence="5">
    <location>
        <begin position="1128"/>
        <end position="1140"/>
    </location>
</feature>
<evidence type="ECO:0000256" key="4">
    <source>
        <dbReference type="PROSITE-ProRule" id="PRU00047"/>
    </source>
</evidence>
<feature type="region of interest" description="Disordered" evidence="5">
    <location>
        <begin position="177"/>
        <end position="271"/>
    </location>
</feature>
<dbReference type="InterPro" id="IPR013103">
    <property type="entry name" value="RVT_2"/>
</dbReference>
<organism evidence="8 9">
    <name type="scientific">Allacma fusca</name>
    <dbReference type="NCBI Taxonomy" id="39272"/>
    <lineage>
        <taxon>Eukaryota</taxon>
        <taxon>Metazoa</taxon>
        <taxon>Ecdysozoa</taxon>
        <taxon>Arthropoda</taxon>
        <taxon>Hexapoda</taxon>
        <taxon>Collembola</taxon>
        <taxon>Symphypleona</taxon>
        <taxon>Sminthuridae</taxon>
        <taxon>Allacma</taxon>
    </lineage>
</organism>
<reference evidence="8" key="1">
    <citation type="submission" date="2021-06" db="EMBL/GenBank/DDBJ databases">
        <authorList>
            <person name="Hodson N. C."/>
            <person name="Mongue J. A."/>
            <person name="Jaron S. K."/>
        </authorList>
    </citation>
    <scope>NUCLEOTIDE SEQUENCE</scope>
</reference>
<dbReference type="Pfam" id="PF25597">
    <property type="entry name" value="SH3_retrovirus"/>
    <property type="match status" value="1"/>
</dbReference>
<feature type="compositionally biased region" description="Basic and acidic residues" evidence="5">
    <location>
        <begin position="197"/>
        <end position="244"/>
    </location>
</feature>
<feature type="domain" description="CCHC-type" evidence="6">
    <location>
        <begin position="270"/>
        <end position="285"/>
    </location>
</feature>
<accession>A0A8J2J631</accession>
<evidence type="ECO:0008006" key="10">
    <source>
        <dbReference type="Google" id="ProtNLM"/>
    </source>
</evidence>
<dbReference type="InterPro" id="IPR039537">
    <property type="entry name" value="Retrotran_Ty1/copia-like"/>
</dbReference>
<dbReference type="InterPro" id="IPR001584">
    <property type="entry name" value="Integrase_cat-core"/>
</dbReference>
<evidence type="ECO:0000256" key="3">
    <source>
        <dbReference type="ARBA" id="ARBA00022801"/>
    </source>
</evidence>
<feature type="region of interest" description="Disordered" evidence="5">
    <location>
        <begin position="1128"/>
        <end position="1151"/>
    </location>
</feature>
<dbReference type="GO" id="GO:0006508">
    <property type="term" value="P:proteolysis"/>
    <property type="evidence" value="ECO:0007669"/>
    <property type="project" value="UniProtKB-KW"/>
</dbReference>
<keyword evidence="3" id="KW-0378">Hydrolase</keyword>
<comment type="caution">
    <text evidence="8">The sequence shown here is derived from an EMBL/GenBank/DDBJ whole genome shotgun (WGS) entry which is preliminary data.</text>
</comment>
<evidence type="ECO:0000313" key="8">
    <source>
        <dbReference type="EMBL" id="CAG7707230.1"/>
    </source>
</evidence>
<dbReference type="Pfam" id="PF07727">
    <property type="entry name" value="RVT_2"/>
    <property type="match status" value="1"/>
</dbReference>
<evidence type="ECO:0000259" key="6">
    <source>
        <dbReference type="PROSITE" id="PS50158"/>
    </source>
</evidence>
<dbReference type="PANTHER" id="PTHR42648">
    <property type="entry name" value="TRANSPOSASE, PUTATIVE-RELATED"/>
    <property type="match status" value="1"/>
</dbReference>
<keyword evidence="1" id="KW-0645">Protease</keyword>
<keyword evidence="9" id="KW-1185">Reference proteome</keyword>
<evidence type="ECO:0000259" key="7">
    <source>
        <dbReference type="PROSITE" id="PS50994"/>
    </source>
</evidence>
<protein>
    <recommendedName>
        <fullName evidence="10">Integrase catalytic domain-containing protein</fullName>
    </recommendedName>
</protein>
<dbReference type="InterPro" id="IPR001878">
    <property type="entry name" value="Znf_CCHC"/>
</dbReference>
<dbReference type="GO" id="GO:0008270">
    <property type="term" value="F:zinc ion binding"/>
    <property type="evidence" value="ECO:0007669"/>
    <property type="project" value="UniProtKB-KW"/>
</dbReference>
<dbReference type="EMBL" id="CAJVCH010029604">
    <property type="protein sequence ID" value="CAG7707230.1"/>
    <property type="molecule type" value="Genomic_DNA"/>
</dbReference>
<evidence type="ECO:0000256" key="2">
    <source>
        <dbReference type="ARBA" id="ARBA00022723"/>
    </source>
</evidence>
<feature type="compositionally biased region" description="Gly residues" evidence="5">
    <location>
        <begin position="317"/>
        <end position="327"/>
    </location>
</feature>
<feature type="compositionally biased region" description="Basic and acidic residues" evidence="5">
    <location>
        <begin position="306"/>
        <end position="315"/>
    </location>
</feature>
<keyword evidence="4" id="KW-0863">Zinc-finger</keyword>
<dbReference type="InterPro" id="IPR057670">
    <property type="entry name" value="SH3_retrovirus"/>
</dbReference>
<dbReference type="CDD" id="cd09272">
    <property type="entry name" value="RNase_HI_RT_Ty1"/>
    <property type="match status" value="1"/>
</dbReference>
<dbReference type="PANTHER" id="PTHR42648:SF28">
    <property type="entry name" value="TRANSPOSON-ENCODED PROTEIN WITH RIBONUCLEASE H-LIKE AND RETROVIRUS ZINC FINGER-LIKE DOMAINS"/>
    <property type="match status" value="1"/>
</dbReference>
<dbReference type="InterPro" id="IPR054722">
    <property type="entry name" value="PolX-like_BBD"/>
</dbReference>
<feature type="region of interest" description="Disordered" evidence="5">
    <location>
        <begin position="847"/>
        <end position="869"/>
    </location>
</feature>
<dbReference type="GO" id="GO:0015074">
    <property type="term" value="P:DNA integration"/>
    <property type="evidence" value="ECO:0007669"/>
    <property type="project" value="InterPro"/>
</dbReference>
<dbReference type="PROSITE" id="PS50158">
    <property type="entry name" value="ZF_CCHC"/>
    <property type="match status" value="1"/>
</dbReference>